<dbReference type="AlphaFoldDB" id="A0A7L5BKG6"/>
<dbReference type="KEGG" id="roy:G3A56_02040"/>
<dbReference type="PANTHER" id="PTHR14136:SF17">
    <property type="entry name" value="BTB_POZ DOMAIN-CONTAINING PROTEIN KCTD9"/>
    <property type="match status" value="1"/>
</dbReference>
<dbReference type="InterPro" id="IPR001646">
    <property type="entry name" value="5peptide_repeat"/>
</dbReference>
<keyword evidence="2" id="KW-1185">Reference proteome</keyword>
<name>A0A7L5BKG6_9HYPH</name>
<dbReference type="Proteomes" id="UP000464865">
    <property type="component" value="Chromosome M15-11"/>
</dbReference>
<evidence type="ECO:0000313" key="1">
    <source>
        <dbReference type="EMBL" id="QIB39380.1"/>
    </source>
</evidence>
<organism evidence="1 2">
    <name type="scientific">Rhizobium oryzihabitans</name>
    <dbReference type="NCBI Taxonomy" id="2267833"/>
    <lineage>
        <taxon>Bacteria</taxon>
        <taxon>Pseudomonadati</taxon>
        <taxon>Pseudomonadota</taxon>
        <taxon>Alphaproteobacteria</taxon>
        <taxon>Hyphomicrobiales</taxon>
        <taxon>Rhizobiaceae</taxon>
        <taxon>Rhizobium/Agrobacterium group</taxon>
        <taxon>Rhizobium</taxon>
    </lineage>
</organism>
<dbReference type="SUPFAM" id="SSF141571">
    <property type="entry name" value="Pentapeptide repeat-like"/>
    <property type="match status" value="1"/>
</dbReference>
<protein>
    <submittedName>
        <fullName evidence="1">Pentapeptide repeat-containing protein</fullName>
    </submittedName>
</protein>
<evidence type="ECO:0000313" key="2">
    <source>
        <dbReference type="Proteomes" id="UP000464865"/>
    </source>
</evidence>
<dbReference type="PANTHER" id="PTHR14136">
    <property type="entry name" value="BTB_POZ DOMAIN-CONTAINING PROTEIN KCTD9"/>
    <property type="match status" value="1"/>
</dbReference>
<dbReference type="Pfam" id="PF00805">
    <property type="entry name" value="Pentapeptide"/>
    <property type="match status" value="1"/>
</dbReference>
<accession>A0A7L5BKG6</accession>
<dbReference type="Gene3D" id="2.160.20.80">
    <property type="entry name" value="E3 ubiquitin-protein ligase SopA"/>
    <property type="match status" value="1"/>
</dbReference>
<dbReference type="InterPro" id="IPR051082">
    <property type="entry name" value="Pentapeptide-BTB/POZ_domain"/>
</dbReference>
<gene>
    <name evidence="1" type="ORF">G3A56_02040</name>
</gene>
<proteinExistence type="predicted"/>
<sequence>MKVEIKNRWDDTVLYSADVEADENTPNSILLRLAVLAALEAKADLRYADLRSANLSYADLSYANLRYADLRSANLSYADLSYANLRYADLRSANLSYADLSYANLRSANLSYADLSYANLRSFKADLWMTLTQNRHEVPALIAALRDGRVDGSTYEGECACLVGTIANAKSVNYDVLDHSASNHAEQWFAMIRKGDKPEDDSAGGFASKMALEWSLEWLALNEMTEPALSTPTK</sequence>
<dbReference type="EMBL" id="CP048632">
    <property type="protein sequence ID" value="QIB39380.1"/>
    <property type="molecule type" value="Genomic_DNA"/>
</dbReference>
<reference evidence="1 2" key="1">
    <citation type="submission" date="2020-02" db="EMBL/GenBank/DDBJ databases">
        <title>Plant-Promoting Endophytic Bacterium Rhizobium oryzihabitans sp. nov., Isolated from the Root of Rice.</title>
        <authorList>
            <person name="zhao J."/>
            <person name="Zhang G."/>
        </authorList>
    </citation>
    <scope>NUCLEOTIDE SEQUENCE [LARGE SCALE GENOMIC DNA]</scope>
    <source>
        <strain evidence="1 2">M15</strain>
    </source>
</reference>